<dbReference type="FunFam" id="3.80.10.10:FF:000095">
    <property type="entry name" value="LRR receptor-like serine/threonine-protein kinase GSO1"/>
    <property type="match status" value="1"/>
</dbReference>
<reference evidence="13" key="1">
    <citation type="submission" date="2022-06" db="EMBL/GenBank/DDBJ databases">
        <title>Uncovering the hologenomic basis of an extraordinary plant invasion.</title>
        <authorList>
            <person name="Bieker V.C."/>
            <person name="Martin M.D."/>
            <person name="Gilbert T."/>
            <person name="Hodgins K."/>
            <person name="Battlay P."/>
            <person name="Petersen B."/>
            <person name="Wilson J."/>
        </authorList>
    </citation>
    <scope>NUCLEOTIDE SEQUENCE</scope>
    <source>
        <strain evidence="13">AA19_3_7</strain>
        <tissue evidence="13">Leaf</tissue>
    </source>
</reference>
<keyword evidence="4" id="KW-0433">Leucine-rich repeat</keyword>
<keyword evidence="8 11" id="KW-1133">Transmembrane helix</keyword>
<comment type="caution">
    <text evidence="13">The sequence shown here is derived from an EMBL/GenBank/DDBJ whole genome shotgun (WGS) entry which is preliminary data.</text>
</comment>
<dbReference type="GO" id="GO:0005886">
    <property type="term" value="C:plasma membrane"/>
    <property type="evidence" value="ECO:0007669"/>
    <property type="project" value="UniProtKB-SubCell"/>
</dbReference>
<evidence type="ECO:0000256" key="8">
    <source>
        <dbReference type="ARBA" id="ARBA00022989"/>
    </source>
</evidence>
<dbReference type="InterPro" id="IPR055414">
    <property type="entry name" value="LRR_R13L4/SHOC2-like"/>
</dbReference>
<dbReference type="InterPro" id="IPR001611">
    <property type="entry name" value="Leu-rich_rpt"/>
</dbReference>
<accession>A0AAD5CZ87</accession>
<dbReference type="Pfam" id="PF00560">
    <property type="entry name" value="LRR_1"/>
    <property type="match status" value="4"/>
</dbReference>
<protein>
    <recommendedName>
        <fullName evidence="12">Disease resistance R13L4/SHOC-2-like LRR domain-containing protein</fullName>
    </recommendedName>
</protein>
<dbReference type="PRINTS" id="PR00019">
    <property type="entry name" value="LEURICHRPT"/>
</dbReference>
<keyword evidence="5 11" id="KW-0812">Transmembrane</keyword>
<dbReference type="FunFam" id="3.80.10.10:FF:000221">
    <property type="entry name" value="Leucine-rich repeat receptor-like protein kinase PXL1"/>
    <property type="match status" value="1"/>
</dbReference>
<dbReference type="Pfam" id="PF23598">
    <property type="entry name" value="LRR_14"/>
    <property type="match status" value="1"/>
</dbReference>
<dbReference type="InterPro" id="IPR003591">
    <property type="entry name" value="Leu-rich_rpt_typical-subtyp"/>
</dbReference>
<gene>
    <name evidence="13" type="ORF">M8C21_008163</name>
</gene>
<feature type="domain" description="Disease resistance R13L4/SHOC-2-like LRR" evidence="12">
    <location>
        <begin position="36"/>
        <end position="212"/>
    </location>
</feature>
<dbReference type="Proteomes" id="UP001206925">
    <property type="component" value="Unassembled WGS sequence"/>
</dbReference>
<dbReference type="PANTHER" id="PTHR48063">
    <property type="entry name" value="LRR RECEPTOR-LIKE KINASE"/>
    <property type="match status" value="1"/>
</dbReference>
<evidence type="ECO:0000313" key="13">
    <source>
        <dbReference type="EMBL" id="KAI7750135.1"/>
    </source>
</evidence>
<evidence type="ECO:0000256" key="11">
    <source>
        <dbReference type="SAM" id="Phobius"/>
    </source>
</evidence>
<keyword evidence="3" id="KW-1003">Cell membrane</keyword>
<dbReference type="InterPro" id="IPR032675">
    <property type="entry name" value="LRR_dom_sf"/>
</dbReference>
<dbReference type="InterPro" id="IPR046956">
    <property type="entry name" value="RLP23-like"/>
</dbReference>
<sequence length="658" mass="72807">MTSLQFLDLSYPDGAALNFSSNFLKLLSMSPSLLELHLSYCNLKETPLSHVLHNLTTLSKIQQLDLSSNQLTGSIPESVSNLKLLQVLDLHDNHLTGPIPESIGRLAALTTLSLGFNKLSGTIPVSIGQLSKLRSLDVSSNSLEGVVYESHFANLSMLEYLDAAYNRKLTFNVSHEWLPPFQLIRIDLSFCQIENGFPQWLQNQRQLQRLELSNTTISGPLPTWLRKMPIIPVIDLSHDNISGPLTNLPSGESGIYSDSVAALFLQNNLFNESIPKSLCKWTGLVSLDLSKNRLTGRIPKCFKNLHYLEFMKLNSNGLSGTVPSFIGNMSSLLSLNLNDNNFRGKLPAEIWNISDLWVLDLGDNALCGKIPESIGEKMISLKVFRLHNNNFTGEIPRSLCKSLKLRVLDVAHNNFIGTVPHCLGKLQGMVDKPTNDDFGGLIEEELIEVMKGISLEYTKTWSFVTNMDLSSNQLVGDIPVELTALCELVGLNLSNNHLSGGIPDHIGNMTALNSLDLSGNKLDGLIPPSISALTFLSHLNLSNNNLSGRIPTGSQLQTLIDPSIYAGNKDLCGSPLPKNCSNHEEPTTKANSKYEATDKPNKLWFYTDITCGFATGFWGVIVVLVLKKRWRRNLFVYAADTIDKIHVAVMVRVNKMKR</sequence>
<comment type="similarity">
    <text evidence="2">Belongs to the RLP family.</text>
</comment>
<comment type="subcellular location">
    <subcellularLocation>
        <location evidence="1">Cell membrane</location>
        <topology evidence="1">Single-pass type I membrane protein</topology>
    </subcellularLocation>
</comment>
<dbReference type="Gene3D" id="3.80.10.10">
    <property type="entry name" value="Ribonuclease Inhibitor"/>
    <property type="match status" value="2"/>
</dbReference>
<dbReference type="SMART" id="SM00369">
    <property type="entry name" value="LRR_TYP"/>
    <property type="match status" value="7"/>
</dbReference>
<dbReference type="Pfam" id="PF13855">
    <property type="entry name" value="LRR_8"/>
    <property type="match status" value="1"/>
</dbReference>
<dbReference type="AlphaFoldDB" id="A0AAD5CZ87"/>
<dbReference type="PANTHER" id="PTHR48063:SF106">
    <property type="entry name" value="LEUCINE-RICH REPEAT DOMAIN, L DOMAIN-LIKE PROTEIN-RELATED"/>
    <property type="match status" value="1"/>
</dbReference>
<evidence type="ECO:0000256" key="5">
    <source>
        <dbReference type="ARBA" id="ARBA00022692"/>
    </source>
</evidence>
<keyword evidence="9 11" id="KW-0472">Membrane</keyword>
<feature type="transmembrane region" description="Helical" evidence="11">
    <location>
        <begin position="603"/>
        <end position="626"/>
    </location>
</feature>
<keyword evidence="10" id="KW-0325">Glycoprotein</keyword>
<evidence type="ECO:0000259" key="12">
    <source>
        <dbReference type="Pfam" id="PF23598"/>
    </source>
</evidence>
<keyword evidence="14" id="KW-1185">Reference proteome</keyword>
<proteinExistence type="inferred from homology"/>
<keyword evidence="7" id="KW-0677">Repeat</keyword>
<evidence type="ECO:0000256" key="3">
    <source>
        <dbReference type="ARBA" id="ARBA00022475"/>
    </source>
</evidence>
<evidence type="ECO:0000256" key="2">
    <source>
        <dbReference type="ARBA" id="ARBA00009592"/>
    </source>
</evidence>
<keyword evidence="6" id="KW-0732">Signal</keyword>
<evidence type="ECO:0000313" key="14">
    <source>
        <dbReference type="Proteomes" id="UP001206925"/>
    </source>
</evidence>
<name>A0AAD5CZ87_AMBAR</name>
<organism evidence="13 14">
    <name type="scientific">Ambrosia artemisiifolia</name>
    <name type="common">Common ragweed</name>
    <dbReference type="NCBI Taxonomy" id="4212"/>
    <lineage>
        <taxon>Eukaryota</taxon>
        <taxon>Viridiplantae</taxon>
        <taxon>Streptophyta</taxon>
        <taxon>Embryophyta</taxon>
        <taxon>Tracheophyta</taxon>
        <taxon>Spermatophyta</taxon>
        <taxon>Magnoliopsida</taxon>
        <taxon>eudicotyledons</taxon>
        <taxon>Gunneridae</taxon>
        <taxon>Pentapetalae</taxon>
        <taxon>asterids</taxon>
        <taxon>campanulids</taxon>
        <taxon>Asterales</taxon>
        <taxon>Asteraceae</taxon>
        <taxon>Asteroideae</taxon>
        <taxon>Heliantheae alliance</taxon>
        <taxon>Heliantheae</taxon>
        <taxon>Ambrosia</taxon>
    </lineage>
</organism>
<dbReference type="SUPFAM" id="SSF52058">
    <property type="entry name" value="L domain-like"/>
    <property type="match status" value="2"/>
</dbReference>
<evidence type="ECO:0000256" key="9">
    <source>
        <dbReference type="ARBA" id="ARBA00023136"/>
    </source>
</evidence>
<evidence type="ECO:0000256" key="1">
    <source>
        <dbReference type="ARBA" id="ARBA00004251"/>
    </source>
</evidence>
<dbReference type="GO" id="GO:0006952">
    <property type="term" value="P:defense response"/>
    <property type="evidence" value="ECO:0007669"/>
    <property type="project" value="UniProtKB-ARBA"/>
</dbReference>
<dbReference type="FunFam" id="3.80.10.10:FF:000111">
    <property type="entry name" value="LRR receptor-like serine/threonine-protein kinase ERECTA"/>
    <property type="match status" value="1"/>
</dbReference>
<evidence type="ECO:0000256" key="7">
    <source>
        <dbReference type="ARBA" id="ARBA00022737"/>
    </source>
</evidence>
<dbReference type="EMBL" id="JAMZMK010006197">
    <property type="protein sequence ID" value="KAI7750135.1"/>
    <property type="molecule type" value="Genomic_DNA"/>
</dbReference>
<evidence type="ECO:0000256" key="4">
    <source>
        <dbReference type="ARBA" id="ARBA00022614"/>
    </source>
</evidence>
<evidence type="ECO:0000256" key="6">
    <source>
        <dbReference type="ARBA" id="ARBA00022729"/>
    </source>
</evidence>
<evidence type="ECO:0000256" key="10">
    <source>
        <dbReference type="ARBA" id="ARBA00023180"/>
    </source>
</evidence>
<dbReference type="GO" id="GO:0051707">
    <property type="term" value="P:response to other organism"/>
    <property type="evidence" value="ECO:0007669"/>
    <property type="project" value="UniProtKB-ARBA"/>
</dbReference>
<dbReference type="SMART" id="SM00365">
    <property type="entry name" value="LRR_SD22"/>
    <property type="match status" value="5"/>
</dbReference>